<dbReference type="Gene3D" id="1.25.40.20">
    <property type="entry name" value="Ankyrin repeat-containing domain"/>
    <property type="match status" value="3"/>
</dbReference>
<feature type="repeat" description="ANK" evidence="3">
    <location>
        <begin position="172"/>
        <end position="204"/>
    </location>
</feature>
<protein>
    <submittedName>
        <fullName evidence="4">Uncharacterized protein</fullName>
    </submittedName>
</protein>
<evidence type="ECO:0000256" key="3">
    <source>
        <dbReference type="PROSITE-ProRule" id="PRU00023"/>
    </source>
</evidence>
<evidence type="ECO:0000256" key="1">
    <source>
        <dbReference type="ARBA" id="ARBA00022737"/>
    </source>
</evidence>
<evidence type="ECO:0000256" key="2">
    <source>
        <dbReference type="ARBA" id="ARBA00023043"/>
    </source>
</evidence>
<keyword evidence="2 3" id="KW-0040">ANK repeat</keyword>
<sequence>MNEKILQLLDGREEHYPHVLEQEYPRILAKILELWDSNDAEAYFNELLIDDRGDRAGFPPKAASEIIHLSLIHSRQLTPTQPRIDPWESAAPISKAVVERNGNLFANQTLLDAAESGDLDVMHHLLQDGKENLNSTDSRHWTPLIVAAFNGHDLVTRMLLEFGADPAAQDKSGYTALHWAAYNGQSRTVKLLLHENADINARSLSGWTPLMQAATRGHLGVAILLVDRGADVNLSSQDGSTALLKAAANGHIDIVKLLLDKGADTTIQLKDGSTALSLASKNGHHGIAALLQSLS</sequence>
<dbReference type="Proteomes" id="UP000033070">
    <property type="component" value="Chromosome"/>
</dbReference>
<dbReference type="EMBL" id="AP018738">
    <property type="protein sequence ID" value="BBE51100.1"/>
    <property type="molecule type" value="Genomic_DNA"/>
</dbReference>
<dbReference type="RefSeq" id="WP_062627469.1">
    <property type="nucleotide sequence ID" value="NZ_AP018738.1"/>
</dbReference>
<feature type="repeat" description="ANK" evidence="3">
    <location>
        <begin position="205"/>
        <end position="237"/>
    </location>
</feature>
<dbReference type="PROSITE" id="PS50088">
    <property type="entry name" value="ANK_REPEAT"/>
    <property type="match status" value="4"/>
</dbReference>
<proteinExistence type="predicted"/>
<reference evidence="4 5" key="1">
    <citation type="submission" date="2018-06" db="EMBL/GenBank/DDBJ databases">
        <title>OYT1 Genome Sequencing.</title>
        <authorList>
            <person name="Kato S."/>
            <person name="Itoh T."/>
            <person name="Ohkuma M."/>
        </authorList>
    </citation>
    <scope>NUCLEOTIDE SEQUENCE [LARGE SCALE GENOMIC DNA]</scope>
    <source>
        <strain evidence="4 5">OYT1</strain>
    </source>
</reference>
<dbReference type="InterPro" id="IPR002110">
    <property type="entry name" value="Ankyrin_rpt"/>
</dbReference>
<dbReference type="STRING" id="1188319.OYT1_02363"/>
<dbReference type="OrthoDB" id="8905216at2"/>
<dbReference type="SUPFAM" id="SSF48403">
    <property type="entry name" value="Ankyrin repeat"/>
    <property type="match status" value="1"/>
</dbReference>
<dbReference type="Pfam" id="PF12796">
    <property type="entry name" value="Ank_2"/>
    <property type="match status" value="2"/>
</dbReference>
<keyword evidence="5" id="KW-1185">Reference proteome</keyword>
<keyword evidence="1" id="KW-0677">Repeat</keyword>
<dbReference type="PRINTS" id="PR01415">
    <property type="entry name" value="ANKYRIN"/>
</dbReference>
<name>A0A2Z6GCE0_9PROT</name>
<dbReference type="PANTHER" id="PTHR24171:SF10">
    <property type="entry name" value="ANKYRIN REPEAT DOMAIN-CONTAINING PROTEIN 29-LIKE"/>
    <property type="match status" value="1"/>
</dbReference>
<dbReference type="AlphaFoldDB" id="A0A2Z6GCE0"/>
<organism evidence="4 5">
    <name type="scientific">Ferriphaselus amnicola</name>
    <dbReference type="NCBI Taxonomy" id="1188319"/>
    <lineage>
        <taxon>Bacteria</taxon>
        <taxon>Pseudomonadati</taxon>
        <taxon>Pseudomonadota</taxon>
        <taxon>Betaproteobacteria</taxon>
        <taxon>Nitrosomonadales</taxon>
        <taxon>Gallionellaceae</taxon>
        <taxon>Ferriphaselus</taxon>
    </lineage>
</organism>
<feature type="repeat" description="ANK" evidence="3">
    <location>
        <begin position="238"/>
        <end position="270"/>
    </location>
</feature>
<feature type="repeat" description="ANK" evidence="3">
    <location>
        <begin position="139"/>
        <end position="171"/>
    </location>
</feature>
<dbReference type="KEGG" id="fam:OYT1_ch1552"/>
<gene>
    <name evidence="4" type="ORF">OYT1_ch1552</name>
</gene>
<evidence type="ECO:0000313" key="4">
    <source>
        <dbReference type="EMBL" id="BBE51100.1"/>
    </source>
</evidence>
<evidence type="ECO:0000313" key="5">
    <source>
        <dbReference type="Proteomes" id="UP000033070"/>
    </source>
</evidence>
<dbReference type="PROSITE" id="PS50297">
    <property type="entry name" value="ANK_REP_REGION"/>
    <property type="match status" value="4"/>
</dbReference>
<dbReference type="InterPro" id="IPR036770">
    <property type="entry name" value="Ankyrin_rpt-contain_sf"/>
</dbReference>
<dbReference type="SMART" id="SM00248">
    <property type="entry name" value="ANK"/>
    <property type="match status" value="6"/>
</dbReference>
<dbReference type="PANTHER" id="PTHR24171">
    <property type="entry name" value="ANKYRIN REPEAT DOMAIN-CONTAINING PROTEIN 39-RELATED"/>
    <property type="match status" value="1"/>
</dbReference>
<accession>A0A2Z6GCE0</accession>